<keyword evidence="3" id="KW-0645">Protease</keyword>
<dbReference type="InterPro" id="IPR038765">
    <property type="entry name" value="Papain-like_cys_pep_sf"/>
</dbReference>
<feature type="domain" description="USP" evidence="9">
    <location>
        <begin position="133"/>
        <end position="623"/>
    </location>
</feature>
<evidence type="ECO:0000256" key="7">
    <source>
        <dbReference type="SAM" id="Coils"/>
    </source>
</evidence>
<dbReference type="SMART" id="SM00165">
    <property type="entry name" value="UBA"/>
    <property type="match status" value="1"/>
</dbReference>
<sequence>MGKEYQQKISQIMQIGFQKAQAENALQIFNGNVEQAIDYLLSSQLNQVLRKTRLDLSQIMYNVSVYNDVFQNEGRQMQLAMEQSMMKKTQANSSSNKTMISLNQSQQNIEDELILEYEPLDAEDRQRQDETPVGLKNIGNKKILKAYLPDNRLEEQLKQLQKTNIEELNKRRMRYSRNLVNHLSKLLAQLIMSNRKYVDPTQVLKTLVDDFGNRILIGEQKDIGEFQLNFIERIEEGLGESNLNENAQGDNNKLNEEQKFQQTLSQQVDRKSSLVFDLNKIVGEQKFNSTQQIDSKQRAKNTIQENFFGEKISILKIIKNDQRELVMSEKREKLGPIYLDIQHQRLYEAWNESFQDQVQGYLKDQETSKCINEFYITEPPNVLFFSLNRVQYDQKSKGAVKNMSQFTFDKVIYADMFLHQNKEKTDQLRQDVIQINDQIKIMRQSIEQYQKYIPTNNNGGVSLLDTLGSAFQFLDINSSFPPSPIHHIIGGEQITIHNPQQIGQLDFSQEELTNALKVLKIYQNVVGQQMSTLEDQIQNLNKKLKNIYVQSKETPYYLHGILVHQGYADSGHYFSYVYDRKTKIWWKFNDHIVHQESEETVLQDAYGGQNQTNTAYSLIYINSKVASYLEKTSILDIYKGIDLKIDPSLKKFVQDINHKFIKEVSTFKAEKIVKSIVDTQKARVNFINNQLSQQKGSSLIQHNLINFPIFLKCEELSTFSRWFILNSCVREYHPAQLSLVDLPVDDFVYQGLRKMFANTFLQLSDKEANTLKLKMKQFRKYKQQCAIICDIMMNLNQQKYQIALGCLSYLNKELPDTLQKFNNLPQDSNKVFILQCLIQVNAEYVKGDINSALILANIAVVDGLQFLESSDPHFKQILVCLERSYKAMKKKFSKEQEKKFSEIIKKLKKSKIEVEEKVNPQITDELKIEINDIEDEDLEKWKENWDPDHIAFRYFNVLQEYRIRQEAYIKLHLQLTEKKSTLNDEELYKVETNLSIDIKSIK</sequence>
<dbReference type="OrthoDB" id="2420415at2759"/>
<dbReference type="Gene3D" id="1.10.8.10">
    <property type="entry name" value="DNA helicase RuvA subunit, C-terminal domain"/>
    <property type="match status" value="1"/>
</dbReference>
<proteinExistence type="predicted"/>
<evidence type="ECO:0000313" key="11">
    <source>
        <dbReference type="Proteomes" id="UP000039865"/>
    </source>
</evidence>
<dbReference type="PROSITE" id="PS50030">
    <property type="entry name" value="UBA"/>
    <property type="match status" value="1"/>
</dbReference>
<dbReference type="PANTHER" id="PTHR43982:SF6">
    <property type="entry name" value="UBIQUITIN CARBOXYL-TERMINAL HYDROLASE 2-RELATED"/>
    <property type="match status" value="1"/>
</dbReference>
<dbReference type="Pfam" id="PF00443">
    <property type="entry name" value="UCH"/>
    <property type="match status" value="1"/>
</dbReference>
<dbReference type="Proteomes" id="UP000039865">
    <property type="component" value="Unassembled WGS sequence"/>
</dbReference>
<dbReference type="InterPro" id="IPR044635">
    <property type="entry name" value="UBP14-like"/>
</dbReference>
<dbReference type="GO" id="GO:0043161">
    <property type="term" value="P:proteasome-mediated ubiquitin-dependent protein catabolic process"/>
    <property type="evidence" value="ECO:0007669"/>
    <property type="project" value="InterPro"/>
</dbReference>
<dbReference type="AlphaFoldDB" id="A0A078AWA6"/>
<name>A0A078AWA6_STYLE</name>
<dbReference type="GO" id="GO:0016579">
    <property type="term" value="P:protein deubiquitination"/>
    <property type="evidence" value="ECO:0007669"/>
    <property type="project" value="InterPro"/>
</dbReference>
<dbReference type="SUPFAM" id="SSF54001">
    <property type="entry name" value="Cysteine proteinases"/>
    <property type="match status" value="1"/>
</dbReference>
<dbReference type="Pfam" id="PF00627">
    <property type="entry name" value="UBA"/>
    <property type="match status" value="1"/>
</dbReference>
<dbReference type="InterPro" id="IPR001394">
    <property type="entry name" value="Peptidase_C19_UCH"/>
</dbReference>
<dbReference type="InterPro" id="IPR015940">
    <property type="entry name" value="UBA"/>
</dbReference>
<evidence type="ECO:0000256" key="3">
    <source>
        <dbReference type="ARBA" id="ARBA00022670"/>
    </source>
</evidence>
<dbReference type="PROSITE" id="PS50235">
    <property type="entry name" value="USP_3"/>
    <property type="match status" value="1"/>
</dbReference>
<evidence type="ECO:0000256" key="4">
    <source>
        <dbReference type="ARBA" id="ARBA00022786"/>
    </source>
</evidence>
<dbReference type="InterPro" id="IPR018200">
    <property type="entry name" value="USP_CS"/>
</dbReference>
<dbReference type="EC" id="3.4.19.12" evidence="2"/>
<keyword evidence="5" id="KW-0378">Hydrolase</keyword>
<keyword evidence="6" id="KW-0788">Thiol protease</keyword>
<evidence type="ECO:0000259" key="8">
    <source>
        <dbReference type="PROSITE" id="PS50030"/>
    </source>
</evidence>
<dbReference type="InterPro" id="IPR009060">
    <property type="entry name" value="UBA-like_sf"/>
</dbReference>
<keyword evidence="11" id="KW-1185">Reference proteome</keyword>
<gene>
    <name evidence="10" type="primary">Contig1635.g66</name>
    <name evidence="10" type="ORF">STYLEM_14596</name>
</gene>
<reference evidence="10 11" key="1">
    <citation type="submission" date="2014-06" db="EMBL/GenBank/DDBJ databases">
        <authorList>
            <person name="Swart Estienne"/>
        </authorList>
    </citation>
    <scope>NUCLEOTIDE SEQUENCE [LARGE SCALE GENOMIC DNA]</scope>
    <source>
        <strain evidence="10 11">130c</strain>
    </source>
</reference>
<dbReference type="OMA" id="NMESEMM"/>
<feature type="coiled-coil region" evidence="7">
    <location>
        <begin position="523"/>
        <end position="550"/>
    </location>
</feature>
<dbReference type="FunFam" id="1.10.8.10:FF:000003">
    <property type="entry name" value="UV excision repair protein RAD23 homolog"/>
    <property type="match status" value="1"/>
</dbReference>
<evidence type="ECO:0000259" key="9">
    <source>
        <dbReference type="PROSITE" id="PS50235"/>
    </source>
</evidence>
<dbReference type="SUPFAM" id="SSF46934">
    <property type="entry name" value="UBA-like"/>
    <property type="match status" value="1"/>
</dbReference>
<keyword evidence="7" id="KW-0175">Coiled coil</keyword>
<feature type="coiled-coil region" evidence="7">
    <location>
        <begin position="150"/>
        <end position="185"/>
    </location>
</feature>
<evidence type="ECO:0000256" key="5">
    <source>
        <dbReference type="ARBA" id="ARBA00022801"/>
    </source>
</evidence>
<dbReference type="InterPro" id="IPR028889">
    <property type="entry name" value="USP"/>
</dbReference>
<evidence type="ECO:0000256" key="1">
    <source>
        <dbReference type="ARBA" id="ARBA00000707"/>
    </source>
</evidence>
<dbReference type="GO" id="GO:0061136">
    <property type="term" value="P:regulation of proteasomal protein catabolic process"/>
    <property type="evidence" value="ECO:0007669"/>
    <property type="project" value="TreeGrafter"/>
</dbReference>
<comment type="catalytic activity">
    <reaction evidence="1">
        <text>Thiol-dependent hydrolysis of ester, thioester, amide, peptide and isopeptide bonds formed by the C-terminal Gly of ubiquitin (a 76-residue protein attached to proteins as an intracellular targeting signal).</text>
        <dbReference type="EC" id="3.4.19.12"/>
    </reaction>
</comment>
<evidence type="ECO:0000313" key="10">
    <source>
        <dbReference type="EMBL" id="CDW85517.1"/>
    </source>
</evidence>
<dbReference type="PANTHER" id="PTHR43982">
    <property type="entry name" value="UBIQUITIN CARBOXYL-TERMINAL HYDROLASE"/>
    <property type="match status" value="1"/>
</dbReference>
<dbReference type="EMBL" id="CCKQ01013805">
    <property type="protein sequence ID" value="CDW85517.1"/>
    <property type="molecule type" value="Genomic_DNA"/>
</dbReference>
<evidence type="ECO:0000256" key="2">
    <source>
        <dbReference type="ARBA" id="ARBA00012759"/>
    </source>
</evidence>
<accession>A0A078AWA6</accession>
<dbReference type="PROSITE" id="PS00973">
    <property type="entry name" value="USP_2"/>
    <property type="match status" value="1"/>
</dbReference>
<keyword evidence="4" id="KW-0833">Ubl conjugation pathway</keyword>
<organism evidence="10 11">
    <name type="scientific">Stylonychia lemnae</name>
    <name type="common">Ciliate</name>
    <dbReference type="NCBI Taxonomy" id="5949"/>
    <lineage>
        <taxon>Eukaryota</taxon>
        <taxon>Sar</taxon>
        <taxon>Alveolata</taxon>
        <taxon>Ciliophora</taxon>
        <taxon>Intramacronucleata</taxon>
        <taxon>Spirotrichea</taxon>
        <taxon>Stichotrichia</taxon>
        <taxon>Sporadotrichida</taxon>
        <taxon>Oxytrichidae</taxon>
        <taxon>Stylonychinae</taxon>
        <taxon>Stylonychia</taxon>
    </lineage>
</organism>
<dbReference type="GO" id="GO:0004843">
    <property type="term" value="F:cysteine-type deubiquitinase activity"/>
    <property type="evidence" value="ECO:0007669"/>
    <property type="project" value="UniProtKB-EC"/>
</dbReference>
<protein>
    <recommendedName>
        <fullName evidence="2">ubiquitinyl hydrolase 1</fullName>
        <ecNumber evidence="2">3.4.19.12</ecNumber>
    </recommendedName>
</protein>
<evidence type="ECO:0000256" key="6">
    <source>
        <dbReference type="ARBA" id="ARBA00022807"/>
    </source>
</evidence>
<feature type="domain" description="UBA" evidence="8">
    <location>
        <begin position="3"/>
        <end position="43"/>
    </location>
</feature>
<dbReference type="Gene3D" id="3.90.70.10">
    <property type="entry name" value="Cysteine proteinases"/>
    <property type="match status" value="1"/>
</dbReference>
<dbReference type="GO" id="GO:0070628">
    <property type="term" value="F:proteasome binding"/>
    <property type="evidence" value="ECO:0007669"/>
    <property type="project" value="TreeGrafter"/>
</dbReference>
<dbReference type="InParanoid" id="A0A078AWA6"/>